<organism evidence="1 2">
    <name type="scientific">Acaulospora colombiana</name>
    <dbReference type="NCBI Taxonomy" id="27376"/>
    <lineage>
        <taxon>Eukaryota</taxon>
        <taxon>Fungi</taxon>
        <taxon>Fungi incertae sedis</taxon>
        <taxon>Mucoromycota</taxon>
        <taxon>Glomeromycotina</taxon>
        <taxon>Glomeromycetes</taxon>
        <taxon>Diversisporales</taxon>
        <taxon>Acaulosporaceae</taxon>
        <taxon>Acaulospora</taxon>
    </lineage>
</organism>
<sequence length="189" mass="20903">GHKSVPSVELIELSGIDKALDEGPSETLMVMTPSGSVRASFLAIDWKESTLYMRGGIENMTYNPVHPRTTGCRLLDLLNGDETTAARNVAFAILPPIPCVFSQIIIFLHFDSTLSCVKRMSVRCIKQPESPCGTIAIRYGAASDSRSIQFYARKEPKGVLNAVCFRKAGQYSEEFSSMAVDRDRHSWHS</sequence>
<proteinExistence type="predicted"/>
<protein>
    <submittedName>
        <fullName evidence="1">13885_t:CDS:1</fullName>
    </submittedName>
</protein>
<evidence type="ECO:0000313" key="1">
    <source>
        <dbReference type="EMBL" id="CAG8675543.1"/>
    </source>
</evidence>
<evidence type="ECO:0000313" key="2">
    <source>
        <dbReference type="Proteomes" id="UP000789525"/>
    </source>
</evidence>
<accession>A0ACA9NUH7</accession>
<dbReference type="EMBL" id="CAJVPT010025594">
    <property type="protein sequence ID" value="CAG8675543.1"/>
    <property type="molecule type" value="Genomic_DNA"/>
</dbReference>
<dbReference type="Proteomes" id="UP000789525">
    <property type="component" value="Unassembled WGS sequence"/>
</dbReference>
<reference evidence="1" key="1">
    <citation type="submission" date="2021-06" db="EMBL/GenBank/DDBJ databases">
        <authorList>
            <person name="Kallberg Y."/>
            <person name="Tangrot J."/>
            <person name="Rosling A."/>
        </authorList>
    </citation>
    <scope>NUCLEOTIDE SEQUENCE</scope>
    <source>
        <strain evidence="1">CL356</strain>
    </source>
</reference>
<feature type="non-terminal residue" evidence="1">
    <location>
        <position position="1"/>
    </location>
</feature>
<name>A0ACA9NUH7_9GLOM</name>
<keyword evidence="2" id="KW-1185">Reference proteome</keyword>
<comment type="caution">
    <text evidence="1">The sequence shown here is derived from an EMBL/GenBank/DDBJ whole genome shotgun (WGS) entry which is preliminary data.</text>
</comment>
<gene>
    <name evidence="1" type="ORF">ACOLOM_LOCUS9115</name>
</gene>